<dbReference type="AlphaFoldDB" id="A0A9P4UIV8"/>
<gene>
    <name evidence="2" type="ORF">P171DRAFT_515566</name>
</gene>
<comment type="caution">
    <text evidence="2">The sequence shown here is derived from an EMBL/GenBank/DDBJ whole genome shotgun (WGS) entry which is preliminary data.</text>
</comment>
<name>A0A9P4UIV8_9PLEO</name>
<feature type="region of interest" description="Disordered" evidence="1">
    <location>
        <begin position="88"/>
        <end position="168"/>
    </location>
</feature>
<proteinExistence type="predicted"/>
<feature type="compositionally biased region" description="Low complexity" evidence="1">
    <location>
        <begin position="151"/>
        <end position="160"/>
    </location>
</feature>
<feature type="region of interest" description="Disordered" evidence="1">
    <location>
        <begin position="427"/>
        <end position="464"/>
    </location>
</feature>
<dbReference type="EMBL" id="MU001492">
    <property type="protein sequence ID" value="KAF2451565.1"/>
    <property type="molecule type" value="Genomic_DNA"/>
</dbReference>
<protein>
    <submittedName>
        <fullName evidence="2">Uncharacterized protein</fullName>
    </submittedName>
</protein>
<keyword evidence="3" id="KW-1185">Reference proteome</keyword>
<evidence type="ECO:0000313" key="3">
    <source>
        <dbReference type="Proteomes" id="UP000799764"/>
    </source>
</evidence>
<dbReference type="Proteomes" id="UP000799764">
    <property type="component" value="Unassembled WGS sequence"/>
</dbReference>
<feature type="compositionally biased region" description="Basic and acidic residues" evidence="1">
    <location>
        <begin position="109"/>
        <end position="118"/>
    </location>
</feature>
<reference evidence="2" key="1">
    <citation type="journal article" date="2020" name="Stud. Mycol.">
        <title>101 Dothideomycetes genomes: a test case for predicting lifestyles and emergence of pathogens.</title>
        <authorList>
            <person name="Haridas S."/>
            <person name="Albert R."/>
            <person name="Binder M."/>
            <person name="Bloem J."/>
            <person name="Labutti K."/>
            <person name="Salamov A."/>
            <person name="Andreopoulos B."/>
            <person name="Baker S."/>
            <person name="Barry K."/>
            <person name="Bills G."/>
            <person name="Bluhm B."/>
            <person name="Cannon C."/>
            <person name="Castanera R."/>
            <person name="Culley D."/>
            <person name="Daum C."/>
            <person name="Ezra D."/>
            <person name="Gonzalez J."/>
            <person name="Henrissat B."/>
            <person name="Kuo A."/>
            <person name="Liang C."/>
            <person name="Lipzen A."/>
            <person name="Lutzoni F."/>
            <person name="Magnuson J."/>
            <person name="Mondo S."/>
            <person name="Nolan M."/>
            <person name="Ohm R."/>
            <person name="Pangilinan J."/>
            <person name="Park H.-J."/>
            <person name="Ramirez L."/>
            <person name="Alfaro M."/>
            <person name="Sun H."/>
            <person name="Tritt A."/>
            <person name="Yoshinaga Y."/>
            <person name="Zwiers L.-H."/>
            <person name="Turgeon B."/>
            <person name="Goodwin S."/>
            <person name="Spatafora J."/>
            <person name="Crous P."/>
            <person name="Grigoriev I."/>
        </authorList>
    </citation>
    <scope>NUCLEOTIDE SEQUENCE</scope>
    <source>
        <strain evidence="2">CBS 690.94</strain>
    </source>
</reference>
<feature type="region of interest" description="Disordered" evidence="1">
    <location>
        <begin position="240"/>
        <end position="283"/>
    </location>
</feature>
<feature type="region of interest" description="Disordered" evidence="1">
    <location>
        <begin position="304"/>
        <end position="359"/>
    </location>
</feature>
<feature type="compositionally biased region" description="Polar residues" evidence="1">
    <location>
        <begin position="240"/>
        <end position="261"/>
    </location>
</feature>
<sequence>MEHSPLVMAIANETLSNAEAILELYTRRDYYASNPSQTHHGEITRLFEAGVFDTKKAVAAREPVVKVLKKLMLDVGSLLDAGNKFKKGVSRVRNTAQSSSKVGAATGENDQHDEHESSARPVAHMSHSQQVDDTSRLRNSELLSAEDQETVSVSGYSGSSPASQEVGTAAVTTAKYTKGKRKVPEGTKPPSLKQILDNVKAQNPGWSEEKIRKTASDQFVQSLAKQRAIAKNAAVDLSSTHKAGSASTDSLEGVQQPQADTKGNDDARPLPPSRSVSPFDPLSSMGTWTSTSIAASSATGLASGFAPANAKRPPPKAPAPKRRDTPPKENKPARRKRRKFKSAEIVVDSDESDTEMKRSHINAPSELSVTEVVDPSEGLSGFENLDDNGNYKKKPHARLLLVNGKPREALVVKLKVSPEKLLDALNARKKKTERKKLELSPSTSGAHTRQSRNESKIRTSDTANADSGLSASLFALQSVPEITSDDEDAAWESDPEITTLTAPRPPPEVHFPGFPILTASQLAPFMKGLAIAMENIIADHTDNPDATLPDLVEQLKEDKPTLPSGGDERHIVMSGGEYVYAAVHQIYADAAPAKDSPKDSSVDADGDIVMAPTSPDDVEQVDHVKLTDHHDGITALPEKARYNGKGRAWKKTPGDADPAFHALSNVNVSNLPKRDISRRKATRGGRSDAWNERGIEELFGAFCAHVKREYWFQAGHVGIQPDKEVLPVWLWER</sequence>
<accession>A0A9P4UIV8</accession>
<evidence type="ECO:0000313" key="2">
    <source>
        <dbReference type="EMBL" id="KAF2451565.1"/>
    </source>
</evidence>
<feature type="compositionally biased region" description="Basic and acidic residues" evidence="1">
    <location>
        <begin position="321"/>
        <end position="332"/>
    </location>
</feature>
<feature type="compositionally biased region" description="Polar residues" evidence="1">
    <location>
        <begin position="92"/>
        <end position="101"/>
    </location>
</feature>
<dbReference type="OrthoDB" id="3790485at2759"/>
<organism evidence="2 3">
    <name type="scientific">Karstenula rhodostoma CBS 690.94</name>
    <dbReference type="NCBI Taxonomy" id="1392251"/>
    <lineage>
        <taxon>Eukaryota</taxon>
        <taxon>Fungi</taxon>
        <taxon>Dikarya</taxon>
        <taxon>Ascomycota</taxon>
        <taxon>Pezizomycotina</taxon>
        <taxon>Dothideomycetes</taxon>
        <taxon>Pleosporomycetidae</taxon>
        <taxon>Pleosporales</taxon>
        <taxon>Massarineae</taxon>
        <taxon>Didymosphaeriaceae</taxon>
        <taxon>Karstenula</taxon>
    </lineage>
</organism>
<evidence type="ECO:0000256" key="1">
    <source>
        <dbReference type="SAM" id="MobiDB-lite"/>
    </source>
</evidence>